<sequence>MSANLFDVGDFQRLETEANLTEQLPRQPLEEDRSPIEESIQDEPNDFDMLLDGFMLALERRLLQ</sequence>
<proteinExistence type="predicted"/>
<protein>
    <submittedName>
        <fullName evidence="2">Uncharacterized protein</fullName>
    </submittedName>
</protein>
<comment type="caution">
    <text evidence="2">The sequence shown here is derived from an EMBL/GenBank/DDBJ whole genome shotgun (WGS) entry which is preliminary data.</text>
</comment>
<accession>A0A0F9QSP4</accession>
<dbReference type="EMBL" id="LAZR01004476">
    <property type="protein sequence ID" value="KKN08258.1"/>
    <property type="molecule type" value="Genomic_DNA"/>
</dbReference>
<gene>
    <name evidence="2" type="ORF">LCGC14_1058440</name>
</gene>
<feature type="region of interest" description="Disordered" evidence="1">
    <location>
        <begin position="17"/>
        <end position="38"/>
    </location>
</feature>
<name>A0A0F9QSP4_9ZZZZ</name>
<organism evidence="2">
    <name type="scientific">marine sediment metagenome</name>
    <dbReference type="NCBI Taxonomy" id="412755"/>
    <lineage>
        <taxon>unclassified sequences</taxon>
        <taxon>metagenomes</taxon>
        <taxon>ecological metagenomes</taxon>
    </lineage>
</organism>
<dbReference type="AlphaFoldDB" id="A0A0F9QSP4"/>
<reference evidence="2" key="1">
    <citation type="journal article" date="2015" name="Nature">
        <title>Complex archaea that bridge the gap between prokaryotes and eukaryotes.</title>
        <authorList>
            <person name="Spang A."/>
            <person name="Saw J.H."/>
            <person name="Jorgensen S.L."/>
            <person name="Zaremba-Niedzwiedzka K."/>
            <person name="Martijn J."/>
            <person name="Lind A.E."/>
            <person name="van Eijk R."/>
            <person name="Schleper C."/>
            <person name="Guy L."/>
            <person name="Ettema T.J."/>
        </authorList>
    </citation>
    <scope>NUCLEOTIDE SEQUENCE</scope>
</reference>
<evidence type="ECO:0000313" key="2">
    <source>
        <dbReference type="EMBL" id="KKN08258.1"/>
    </source>
</evidence>
<evidence type="ECO:0000256" key="1">
    <source>
        <dbReference type="SAM" id="MobiDB-lite"/>
    </source>
</evidence>